<feature type="domain" description="Tr-type G" evidence="1">
    <location>
        <begin position="4"/>
        <end position="219"/>
    </location>
</feature>
<evidence type="ECO:0000259" key="1">
    <source>
        <dbReference type="PROSITE" id="PS51722"/>
    </source>
</evidence>
<dbReference type="GO" id="GO:0003746">
    <property type="term" value="F:translation elongation factor activity"/>
    <property type="evidence" value="ECO:0007669"/>
    <property type="project" value="TreeGrafter"/>
</dbReference>
<dbReference type="PROSITE" id="PS51722">
    <property type="entry name" value="G_TR_2"/>
    <property type="match status" value="1"/>
</dbReference>
<dbReference type="GO" id="GO:0005525">
    <property type="term" value="F:GTP binding"/>
    <property type="evidence" value="ECO:0007669"/>
    <property type="project" value="InterPro"/>
</dbReference>
<dbReference type="PRINTS" id="PR00315">
    <property type="entry name" value="ELONGATNFCT"/>
</dbReference>
<reference evidence="2" key="1">
    <citation type="submission" date="2021-01" db="EMBL/GenBank/DDBJ databases">
        <authorList>
            <person name="Corre E."/>
            <person name="Pelletier E."/>
            <person name="Niang G."/>
            <person name="Scheremetjew M."/>
            <person name="Finn R."/>
            <person name="Kale V."/>
            <person name="Holt S."/>
            <person name="Cochrane G."/>
            <person name="Meng A."/>
            <person name="Brown T."/>
            <person name="Cohen L."/>
        </authorList>
    </citation>
    <scope>NUCLEOTIDE SEQUENCE</scope>
    <source>
        <strain evidence="2">ATCC 50979</strain>
    </source>
</reference>
<accession>A0A7S1VI21</accession>
<dbReference type="InterPro" id="IPR049393">
    <property type="entry name" value="eEFSec_III"/>
</dbReference>
<name>A0A7S1VI21_9EUKA</name>
<gene>
    <name evidence="2" type="ORF">SSP0437_LOCUS8106</name>
</gene>
<dbReference type="Pfam" id="PF21131">
    <property type="entry name" value="eEFSec_4th"/>
    <property type="match status" value="1"/>
</dbReference>
<dbReference type="CDD" id="cd03696">
    <property type="entry name" value="SelB_II"/>
    <property type="match status" value="1"/>
</dbReference>
<dbReference type="EMBL" id="HBGL01010431">
    <property type="protein sequence ID" value="CAD9300662.1"/>
    <property type="molecule type" value="Transcribed_RNA"/>
</dbReference>
<dbReference type="FunFam" id="2.40.30.10:FF:000052">
    <property type="entry name" value="Selenocysteine-specific elongation factor EF-Sec"/>
    <property type="match status" value="1"/>
</dbReference>
<dbReference type="PANTHER" id="PTHR43721:SF11">
    <property type="entry name" value="SELENOCYSTEINE-SPECIFIC ELONGATION FACTOR"/>
    <property type="match status" value="1"/>
</dbReference>
<organism evidence="2">
    <name type="scientific">Sexangularia sp. CB-2014</name>
    <dbReference type="NCBI Taxonomy" id="1486929"/>
    <lineage>
        <taxon>Eukaryota</taxon>
        <taxon>Amoebozoa</taxon>
        <taxon>Tubulinea</taxon>
        <taxon>Elardia</taxon>
        <taxon>Arcellinida</taxon>
        <taxon>Arcellinida incertae sedis</taxon>
        <taxon>Sexangularia</taxon>
    </lineage>
</organism>
<dbReference type="Pfam" id="PF00009">
    <property type="entry name" value="GTP_EFTU"/>
    <property type="match status" value="1"/>
</dbReference>
<dbReference type="Pfam" id="PF21208">
    <property type="entry name" value="euk_SelB_III"/>
    <property type="match status" value="1"/>
</dbReference>
<dbReference type="Gene3D" id="2.40.30.10">
    <property type="entry name" value="Translation factors"/>
    <property type="match status" value="1"/>
</dbReference>
<dbReference type="InterPro" id="IPR027417">
    <property type="entry name" value="P-loop_NTPase"/>
</dbReference>
<dbReference type="GO" id="GO:0003924">
    <property type="term" value="F:GTPase activity"/>
    <property type="evidence" value="ECO:0007669"/>
    <property type="project" value="InterPro"/>
</dbReference>
<dbReference type="SUPFAM" id="SSF50447">
    <property type="entry name" value="Translation proteins"/>
    <property type="match status" value="1"/>
</dbReference>
<sequence>MAQRSNFSIGILGHVDHGKTTLAKSISSVASTASFDKSPEARARGITLDLGFSAFLADLPSSEGREPVAIQCTLVDCPGHAKLLKTVITGSAIMDAAIVIVDVTTGIQVQTAECLVLALKLVPTTTVLVFSKLDALLAKHRAKSGDGDAPAAALAAYRKAERKMRTVLTTAGFPTDTPIVGVSATAPEVEETFRSAGLTECGVPHLLDTLTAMAARRLREPAAVAHRESLAAQPTLFAMDHAFAIKGVGTVCTGTMLAGQVSVGDTVEFVGMGEQRRVRSLQVFRQSVAHASVGDRLGLCVSQMDPSMLERGLIAAPDSVPSATAIFARVGRIRFHKLDVSTRRAYHVTLGHTTVMATPYFLRRADNTPPDWATFSLPSPQLTDAEYRLLDLLPEGEEETLVLLELAERIAVPPGALVIGARLDLDAAGTACRLAFTGHPLVSTTLDTALAAINVTTPKEYVGTIDRFSDTQRTAAIVKGLSAKGRDPSFLVGRTVVHEPSGAIGIVDGPFGQSGKMKVTFRKGIPAGDQSKRVVYRFTKKVSLKR</sequence>
<proteinExistence type="predicted"/>
<dbReference type="InterPro" id="IPR049394">
    <property type="entry name" value="eEFSec_C"/>
</dbReference>
<protein>
    <recommendedName>
        <fullName evidence="1">Tr-type G domain-containing protein</fullName>
    </recommendedName>
</protein>
<dbReference type="Gene3D" id="3.40.50.300">
    <property type="entry name" value="P-loop containing nucleotide triphosphate hydrolases"/>
    <property type="match status" value="1"/>
</dbReference>
<dbReference type="CDD" id="cd04094">
    <property type="entry name" value="eSelB_III"/>
    <property type="match status" value="1"/>
</dbReference>
<dbReference type="InterPro" id="IPR000795">
    <property type="entry name" value="T_Tr_GTP-bd_dom"/>
</dbReference>
<dbReference type="InterPro" id="IPR009000">
    <property type="entry name" value="Transl_B-barrel_sf"/>
</dbReference>
<dbReference type="PANTHER" id="PTHR43721">
    <property type="entry name" value="ELONGATION FACTOR TU-RELATED"/>
    <property type="match status" value="1"/>
</dbReference>
<dbReference type="GO" id="GO:0001514">
    <property type="term" value="P:selenocysteine incorporation"/>
    <property type="evidence" value="ECO:0007669"/>
    <property type="project" value="TreeGrafter"/>
</dbReference>
<dbReference type="InterPro" id="IPR050055">
    <property type="entry name" value="EF-Tu_GTPase"/>
</dbReference>
<dbReference type="AlphaFoldDB" id="A0A7S1VI21"/>
<dbReference type="SUPFAM" id="SSF52540">
    <property type="entry name" value="P-loop containing nucleoside triphosphate hydrolases"/>
    <property type="match status" value="1"/>
</dbReference>
<evidence type="ECO:0000313" key="2">
    <source>
        <dbReference type="EMBL" id="CAD9300662.1"/>
    </source>
</evidence>